<evidence type="ECO:0000256" key="2">
    <source>
        <dbReference type="ARBA" id="ARBA00022723"/>
    </source>
</evidence>
<dbReference type="Gene3D" id="3.90.320.10">
    <property type="match status" value="1"/>
</dbReference>
<dbReference type="Gene3D" id="3.40.50.300">
    <property type="entry name" value="P-loop containing nucleotide triphosphate hydrolases"/>
    <property type="match status" value="2"/>
</dbReference>
<evidence type="ECO:0000256" key="10">
    <source>
        <dbReference type="ARBA" id="ARBA00023125"/>
    </source>
</evidence>
<evidence type="ECO:0000256" key="12">
    <source>
        <dbReference type="ARBA" id="ARBA00023235"/>
    </source>
</evidence>
<keyword evidence="7" id="KW-0067">ATP-binding</keyword>
<feature type="domain" description="Helicase ATP-binding" evidence="14">
    <location>
        <begin position="181"/>
        <end position="476"/>
    </location>
</feature>
<dbReference type="InterPro" id="IPR010614">
    <property type="entry name" value="RAD3-like_helicase_DEAD"/>
</dbReference>
<dbReference type="Pfam" id="PF13307">
    <property type="entry name" value="Helicase_C_2"/>
    <property type="match status" value="1"/>
</dbReference>
<evidence type="ECO:0000256" key="4">
    <source>
        <dbReference type="ARBA" id="ARBA00022763"/>
    </source>
</evidence>
<keyword evidence="3" id="KW-0547">Nucleotide-binding</keyword>
<dbReference type="Proteomes" id="UP001589836">
    <property type="component" value="Unassembled WGS sequence"/>
</dbReference>
<evidence type="ECO:0000259" key="14">
    <source>
        <dbReference type="PROSITE" id="PS51193"/>
    </source>
</evidence>
<evidence type="ECO:0000256" key="1">
    <source>
        <dbReference type="ARBA" id="ARBA00022485"/>
    </source>
</evidence>
<dbReference type="EMBL" id="JBHLTP010000003">
    <property type="protein sequence ID" value="MFC0522305.1"/>
    <property type="molecule type" value="Genomic_DNA"/>
</dbReference>
<proteinExistence type="inferred from homology"/>
<dbReference type="InterPro" id="IPR027417">
    <property type="entry name" value="P-loop_NTPase"/>
</dbReference>
<evidence type="ECO:0000313" key="15">
    <source>
        <dbReference type="EMBL" id="MFC0522305.1"/>
    </source>
</evidence>
<dbReference type="PANTHER" id="PTHR11472:SF34">
    <property type="entry name" value="REGULATOR OF TELOMERE ELONGATION HELICASE 1"/>
    <property type="match status" value="1"/>
</dbReference>
<gene>
    <name evidence="15" type="ORF">ACFFGV_01715</name>
</gene>
<dbReference type="PANTHER" id="PTHR11472">
    <property type="entry name" value="DNA REPAIR DEAD HELICASE RAD3/XP-D SUBFAMILY MEMBER"/>
    <property type="match status" value="1"/>
</dbReference>
<dbReference type="Pfam" id="PF00270">
    <property type="entry name" value="DEAD"/>
    <property type="match status" value="1"/>
</dbReference>
<dbReference type="InterPro" id="IPR042493">
    <property type="entry name" value="XPD_DNA_FeS"/>
</dbReference>
<keyword evidence="2" id="KW-0479">Metal-binding</keyword>
<dbReference type="RefSeq" id="WP_377344839.1">
    <property type="nucleotide sequence ID" value="NZ_JBHLTP010000003.1"/>
</dbReference>
<dbReference type="SUPFAM" id="SSF52540">
    <property type="entry name" value="P-loop containing nucleoside triphosphate hydrolases"/>
    <property type="match status" value="2"/>
</dbReference>
<evidence type="ECO:0000256" key="3">
    <source>
        <dbReference type="ARBA" id="ARBA00022741"/>
    </source>
</evidence>
<evidence type="ECO:0000313" key="16">
    <source>
        <dbReference type="Proteomes" id="UP001589836"/>
    </source>
</evidence>
<evidence type="ECO:0000256" key="8">
    <source>
        <dbReference type="ARBA" id="ARBA00023004"/>
    </source>
</evidence>
<evidence type="ECO:0000256" key="9">
    <source>
        <dbReference type="ARBA" id="ARBA00023014"/>
    </source>
</evidence>
<keyword evidence="8" id="KW-0408">Iron</keyword>
<keyword evidence="12" id="KW-0413">Isomerase</keyword>
<dbReference type="GO" id="GO:0016787">
    <property type="term" value="F:hydrolase activity"/>
    <property type="evidence" value="ECO:0007669"/>
    <property type="project" value="UniProtKB-KW"/>
</dbReference>
<evidence type="ECO:0000256" key="5">
    <source>
        <dbReference type="ARBA" id="ARBA00022801"/>
    </source>
</evidence>
<accession>A0ABV6LIS1</accession>
<reference evidence="15 16" key="1">
    <citation type="submission" date="2024-09" db="EMBL/GenBank/DDBJ databases">
        <authorList>
            <person name="Sun Q."/>
            <person name="Mori K."/>
        </authorList>
    </citation>
    <scope>NUCLEOTIDE SEQUENCE [LARGE SCALE GENOMIC DNA]</scope>
    <source>
        <strain evidence="15 16">NCAIM B.02529</strain>
    </source>
</reference>
<dbReference type="Pfam" id="PF06733">
    <property type="entry name" value="DEAD_2"/>
    <property type="match status" value="1"/>
</dbReference>
<dbReference type="InterPro" id="IPR011604">
    <property type="entry name" value="PDDEXK-like_dom_sf"/>
</dbReference>
<dbReference type="Gene3D" id="1.10.30.20">
    <property type="entry name" value="Bacterial XPD DNA helicase, FeS cluster domain"/>
    <property type="match status" value="1"/>
</dbReference>
<dbReference type="Gene3D" id="1.10.275.40">
    <property type="match status" value="1"/>
</dbReference>
<dbReference type="GO" id="GO:0003678">
    <property type="term" value="F:DNA helicase activity"/>
    <property type="evidence" value="ECO:0007669"/>
    <property type="project" value="UniProtKB-EC"/>
</dbReference>
<keyword evidence="6 15" id="KW-0347">Helicase</keyword>
<evidence type="ECO:0000256" key="13">
    <source>
        <dbReference type="ARBA" id="ARBA00038058"/>
    </source>
</evidence>
<comment type="caution">
    <text evidence="15">The sequence shown here is derived from an EMBL/GenBank/DDBJ whole genome shotgun (WGS) entry which is preliminary data.</text>
</comment>
<evidence type="ECO:0000256" key="7">
    <source>
        <dbReference type="ARBA" id="ARBA00022840"/>
    </source>
</evidence>
<dbReference type="SMART" id="SM00491">
    <property type="entry name" value="HELICc2"/>
    <property type="match status" value="1"/>
</dbReference>
<evidence type="ECO:0000256" key="11">
    <source>
        <dbReference type="ARBA" id="ARBA00023204"/>
    </source>
</evidence>
<keyword evidence="1" id="KW-0004">4Fe-4S</keyword>
<evidence type="ECO:0000256" key="6">
    <source>
        <dbReference type="ARBA" id="ARBA00022806"/>
    </source>
</evidence>
<protein>
    <submittedName>
        <fullName evidence="15">ATP-dependent DNA helicase</fullName>
        <ecNumber evidence="15">3.6.4.12</ecNumber>
    </submittedName>
</protein>
<name>A0ABV6LIS1_9BACI</name>
<sequence>MDQVIRTSVRPLVEYVYRSGDLTTGFRSTSTMTEGTKAHQYIQSQYKYEDQKEVLLQLTTPFRDITFHIEGRCDGVLFQNESVIIEEIKSTQQPLDTVLEEDHPVHWAQAKVYAYIYALQNKHESITVQLTYIQVETYEQKHFRSSYTLIDLEDFFQHILEQFYPYAQLLTNHRYHRTTSAKALEFPFPSFREGQRYFAGAVYKSISEGKDLFANAPTGTGKTISTLFPAVKAMGEEKLEQAFYLTAKTVTRGLAEDALSSMIRNGLHIKAVTITAKEKICFKEKGCTKEDCPFSQGYFDRINDTLLDALEHEDIMNQEIIEHYGEKHSVCPFELSLDLAYSADVIIGDYNYIFDPRVALKRMSSEGKKKTALLMDESHNLVDRAREMYSAVLFHSPFKTIQQMYAGTNDSVSHAAKEVHTAIASRWDNGSDHSPVSVEAPAAILEAVKPFLSAAEEELVEPSLPEEEHSSLLDAYFAANTFQKIGQLYNDAFVTYVEAWKNEIKVKMLCVKPATLLRRAGKDFMSKIYFSATLMPMEYYRDMLGSDEEDYQLAIPSPFNPAHTNSYILPISTRYRDREASLESIAHTIYEFTHQQGGNHLIFLPSYEYMYRLYDLFQDRYPEVHTLLQQSQMSEAERIQYLNYFQPSPSSPLIGFAVLGGIFSEGIDLKGDKLNGVFIVGVGFPQIGLERNIIKDYFNTRQQNGFDYAYRFPGMNKVLQAGGRLIRTEEDEGIIVLLDDRFLQKEYQNLLPPEWRDYTIIRNRK</sequence>
<dbReference type="EC" id="3.6.4.12" evidence="15"/>
<dbReference type="InterPro" id="IPR006554">
    <property type="entry name" value="Helicase-like_DEXD_c2"/>
</dbReference>
<keyword evidence="16" id="KW-1185">Reference proteome</keyword>
<keyword evidence="9" id="KW-0411">Iron-sulfur</keyword>
<keyword evidence="11" id="KW-0234">DNA repair</keyword>
<dbReference type="PROSITE" id="PS51193">
    <property type="entry name" value="HELICASE_ATP_BIND_2"/>
    <property type="match status" value="1"/>
</dbReference>
<dbReference type="InterPro" id="IPR045028">
    <property type="entry name" value="DinG/Rad3-like"/>
</dbReference>
<dbReference type="InterPro" id="IPR011545">
    <property type="entry name" value="DEAD/DEAH_box_helicase_dom"/>
</dbReference>
<dbReference type="SMART" id="SM00488">
    <property type="entry name" value="DEXDc2"/>
    <property type="match status" value="1"/>
</dbReference>
<keyword evidence="5 15" id="KW-0378">Hydrolase</keyword>
<keyword evidence="4" id="KW-0227">DNA damage</keyword>
<comment type="similarity">
    <text evidence="13">Belongs to the helicase family. DinG subfamily.</text>
</comment>
<keyword evidence="10" id="KW-0238">DNA-binding</keyword>
<dbReference type="InterPro" id="IPR006555">
    <property type="entry name" value="ATP-dep_Helicase_C"/>
</dbReference>
<dbReference type="InterPro" id="IPR014013">
    <property type="entry name" value="Helic_SF1/SF2_ATP-bd_DinG/Rad3"/>
</dbReference>
<organism evidence="15 16">
    <name type="scientific">Pontibacillus salicampi</name>
    <dbReference type="NCBI Taxonomy" id="1449801"/>
    <lineage>
        <taxon>Bacteria</taxon>
        <taxon>Bacillati</taxon>
        <taxon>Bacillota</taxon>
        <taxon>Bacilli</taxon>
        <taxon>Bacillales</taxon>
        <taxon>Bacillaceae</taxon>
        <taxon>Pontibacillus</taxon>
    </lineage>
</organism>